<evidence type="ECO:0000313" key="1">
    <source>
        <dbReference type="EMBL" id="PZQ57039.1"/>
    </source>
</evidence>
<accession>A0A2W5NYP1</accession>
<reference evidence="1 2" key="1">
    <citation type="submission" date="2017-08" db="EMBL/GenBank/DDBJ databases">
        <title>Infants hospitalized years apart are colonized by the same room-sourced microbial strains.</title>
        <authorList>
            <person name="Brooks B."/>
            <person name="Olm M.R."/>
            <person name="Firek B.A."/>
            <person name="Baker R."/>
            <person name="Thomas B.C."/>
            <person name="Morowitz M.J."/>
            <person name="Banfield J.F."/>
        </authorList>
    </citation>
    <scope>NUCLEOTIDE SEQUENCE [LARGE SCALE GENOMIC DNA]</scope>
    <source>
        <strain evidence="1">S2_005_002_R2_33</strain>
    </source>
</reference>
<organism evidence="1 2">
    <name type="scientific">Novosphingobium pentaromativorans</name>
    <dbReference type="NCBI Taxonomy" id="205844"/>
    <lineage>
        <taxon>Bacteria</taxon>
        <taxon>Pseudomonadati</taxon>
        <taxon>Pseudomonadota</taxon>
        <taxon>Alphaproteobacteria</taxon>
        <taxon>Sphingomonadales</taxon>
        <taxon>Sphingomonadaceae</taxon>
        <taxon>Novosphingobium</taxon>
    </lineage>
</organism>
<proteinExistence type="predicted"/>
<gene>
    <name evidence="1" type="ORF">DI555_02650</name>
</gene>
<sequence length="122" mass="14030">MIFIENCRRILSANYGVDRAEAAMFDVVDLVREHPGLRQVLLTKVRNTLAKDDGSGYLPDEIPSELIELAAHEFRWPEFETLASDRVARFPHAWCDIGRGIADAMADGWEDREFFRRYKTNG</sequence>
<name>A0A2W5NYP1_9SPHN</name>
<dbReference type="Proteomes" id="UP000249082">
    <property type="component" value="Unassembled WGS sequence"/>
</dbReference>
<dbReference type="EMBL" id="QFPX01000002">
    <property type="protein sequence ID" value="PZQ57039.1"/>
    <property type="molecule type" value="Genomic_DNA"/>
</dbReference>
<dbReference type="AlphaFoldDB" id="A0A2W5NYP1"/>
<evidence type="ECO:0000313" key="2">
    <source>
        <dbReference type="Proteomes" id="UP000249082"/>
    </source>
</evidence>
<protein>
    <submittedName>
        <fullName evidence="1">Uncharacterized protein</fullName>
    </submittedName>
</protein>
<comment type="caution">
    <text evidence="1">The sequence shown here is derived from an EMBL/GenBank/DDBJ whole genome shotgun (WGS) entry which is preliminary data.</text>
</comment>